<organism evidence="2 3">
    <name type="scientific">Candidatus Yanofskybacteria bacterium RIFCSPLOWO2_02_FULL_43_10b</name>
    <dbReference type="NCBI Taxonomy" id="1802704"/>
    <lineage>
        <taxon>Bacteria</taxon>
        <taxon>Candidatus Yanofskyibacteriota</taxon>
    </lineage>
</organism>
<dbReference type="Proteomes" id="UP000177676">
    <property type="component" value="Unassembled WGS sequence"/>
</dbReference>
<name>A0A1F8H6P4_9BACT</name>
<feature type="coiled-coil region" evidence="1">
    <location>
        <begin position="59"/>
        <end position="122"/>
    </location>
</feature>
<sequence length="128" mass="14830">MSFEKPTEKNKGVQIEYTYKGKYGEILSKGKDDNFDLTVPEGAIEFDGYMRTSYDNFVFQGSIEEAKELLANIKRLEKLTVELQNIENQLLVARSKRKVSPIEDLKRIKEDILKEMDSLEKATNVYKI</sequence>
<dbReference type="EMBL" id="MGKS01000011">
    <property type="protein sequence ID" value="OGN32579.1"/>
    <property type="molecule type" value="Genomic_DNA"/>
</dbReference>
<evidence type="ECO:0000313" key="2">
    <source>
        <dbReference type="EMBL" id="OGN32579.1"/>
    </source>
</evidence>
<protein>
    <submittedName>
        <fullName evidence="2">Uncharacterized protein</fullName>
    </submittedName>
</protein>
<accession>A0A1F8H6P4</accession>
<evidence type="ECO:0000256" key="1">
    <source>
        <dbReference type="SAM" id="Coils"/>
    </source>
</evidence>
<evidence type="ECO:0000313" key="3">
    <source>
        <dbReference type="Proteomes" id="UP000177676"/>
    </source>
</evidence>
<reference evidence="2 3" key="1">
    <citation type="journal article" date="2016" name="Nat. Commun.">
        <title>Thousands of microbial genomes shed light on interconnected biogeochemical processes in an aquifer system.</title>
        <authorList>
            <person name="Anantharaman K."/>
            <person name="Brown C.T."/>
            <person name="Hug L.A."/>
            <person name="Sharon I."/>
            <person name="Castelle C.J."/>
            <person name="Probst A.J."/>
            <person name="Thomas B.C."/>
            <person name="Singh A."/>
            <person name="Wilkins M.J."/>
            <person name="Karaoz U."/>
            <person name="Brodie E.L."/>
            <person name="Williams K.H."/>
            <person name="Hubbard S.S."/>
            <person name="Banfield J.F."/>
        </authorList>
    </citation>
    <scope>NUCLEOTIDE SEQUENCE [LARGE SCALE GENOMIC DNA]</scope>
</reference>
<comment type="caution">
    <text evidence="2">The sequence shown here is derived from an EMBL/GenBank/DDBJ whole genome shotgun (WGS) entry which is preliminary data.</text>
</comment>
<keyword evidence="1" id="KW-0175">Coiled coil</keyword>
<gene>
    <name evidence="2" type="ORF">A3I92_03055</name>
</gene>
<dbReference type="AlphaFoldDB" id="A0A1F8H6P4"/>
<proteinExistence type="predicted"/>